<organism evidence="4 5">
    <name type="scientific">Alkaliphilus serpentinus</name>
    <dbReference type="NCBI Taxonomy" id="1482731"/>
    <lineage>
        <taxon>Bacteria</taxon>
        <taxon>Bacillati</taxon>
        <taxon>Bacillota</taxon>
        <taxon>Clostridia</taxon>
        <taxon>Peptostreptococcales</taxon>
        <taxon>Natronincolaceae</taxon>
        <taxon>Alkaliphilus</taxon>
    </lineage>
</organism>
<dbReference type="PANTHER" id="PTHR43420">
    <property type="entry name" value="ACETYLTRANSFERASE"/>
    <property type="match status" value="1"/>
</dbReference>
<evidence type="ECO:0000313" key="4">
    <source>
        <dbReference type="EMBL" id="KAB3531564.1"/>
    </source>
</evidence>
<comment type="caution">
    <text evidence="4">The sequence shown here is derived from an EMBL/GenBank/DDBJ whole genome shotgun (WGS) entry which is preliminary data.</text>
</comment>
<dbReference type="CDD" id="cd04301">
    <property type="entry name" value="NAT_SF"/>
    <property type="match status" value="1"/>
</dbReference>
<dbReference type="Gene3D" id="3.40.630.30">
    <property type="match status" value="1"/>
</dbReference>
<evidence type="ECO:0000256" key="1">
    <source>
        <dbReference type="ARBA" id="ARBA00022679"/>
    </source>
</evidence>
<dbReference type="PROSITE" id="PS51186">
    <property type="entry name" value="GNAT"/>
    <property type="match status" value="1"/>
</dbReference>
<dbReference type="SUPFAM" id="SSF55729">
    <property type="entry name" value="Acyl-CoA N-acyltransferases (Nat)"/>
    <property type="match status" value="1"/>
</dbReference>
<name>A0A833MEP2_9FIRM</name>
<reference evidence="4 5" key="1">
    <citation type="submission" date="2019-10" db="EMBL/GenBank/DDBJ databases">
        <title>Alkaliphilus serpentinus sp. nov. and Alkaliphilus pronyensis sp. nov., two novel anaerobic alkaliphilic species isolated from the serpentinized-hosted hydrothermal field of the Prony Bay (New Caledonia).</title>
        <authorList>
            <person name="Postec A."/>
        </authorList>
    </citation>
    <scope>NUCLEOTIDE SEQUENCE [LARGE SCALE GENOMIC DNA]</scope>
    <source>
        <strain evidence="4 5">LacT</strain>
    </source>
</reference>
<proteinExistence type="predicted"/>
<dbReference type="InterPro" id="IPR016181">
    <property type="entry name" value="Acyl_CoA_acyltransferase"/>
</dbReference>
<feature type="domain" description="N-acetyltransferase" evidence="3">
    <location>
        <begin position="8"/>
        <end position="181"/>
    </location>
</feature>
<dbReference type="RefSeq" id="WP_151865292.1">
    <property type="nucleotide sequence ID" value="NZ_WBZB01000013.1"/>
</dbReference>
<dbReference type="AlphaFoldDB" id="A0A833MEP2"/>
<evidence type="ECO:0000313" key="5">
    <source>
        <dbReference type="Proteomes" id="UP000465601"/>
    </source>
</evidence>
<keyword evidence="1 4" id="KW-0808">Transferase</keyword>
<gene>
    <name evidence="4" type="ORF">F8153_05155</name>
</gene>
<evidence type="ECO:0000256" key="2">
    <source>
        <dbReference type="ARBA" id="ARBA00023315"/>
    </source>
</evidence>
<dbReference type="GO" id="GO:0016747">
    <property type="term" value="F:acyltransferase activity, transferring groups other than amino-acyl groups"/>
    <property type="evidence" value="ECO:0007669"/>
    <property type="project" value="InterPro"/>
</dbReference>
<protein>
    <submittedName>
        <fullName evidence="4">GNAT family N-acetyltransferase</fullName>
    </submittedName>
</protein>
<dbReference type="OrthoDB" id="8116556at2"/>
<keyword evidence="2" id="KW-0012">Acyltransferase</keyword>
<evidence type="ECO:0000259" key="3">
    <source>
        <dbReference type="PROSITE" id="PS51186"/>
    </source>
</evidence>
<dbReference type="Proteomes" id="UP000465601">
    <property type="component" value="Unassembled WGS sequence"/>
</dbReference>
<keyword evidence="5" id="KW-1185">Reference proteome</keyword>
<accession>A0A833MEP2</accession>
<dbReference type="EMBL" id="WBZB01000013">
    <property type="protein sequence ID" value="KAB3531564.1"/>
    <property type="molecule type" value="Genomic_DNA"/>
</dbReference>
<dbReference type="Pfam" id="PF00583">
    <property type="entry name" value="Acetyltransf_1"/>
    <property type="match status" value="1"/>
</dbReference>
<sequence>MKTVEKGIEYREITIEECDRIAEIDPSQFIERVWRKKEGQYKLITINYKEEGWPDGYEGYRDELIKTIEDGGAAFGAFHNDTLVAFASLNHDFFGCTAKYLLLDSMFVSKDYRGRGIGKKLVQLCRNQALDWGADKLYLCAASSEATIAFYKSIGCVEAEEINQELYESDPRDIQLEYSLR</sequence>
<dbReference type="InterPro" id="IPR050680">
    <property type="entry name" value="YpeA/RimI_acetyltransf"/>
</dbReference>
<dbReference type="InterPro" id="IPR000182">
    <property type="entry name" value="GNAT_dom"/>
</dbReference>